<keyword evidence="2" id="KW-0378">Hydrolase</keyword>
<dbReference type="SUPFAM" id="SSF53474">
    <property type="entry name" value="alpha/beta-Hydrolases"/>
    <property type="match status" value="1"/>
</dbReference>
<dbReference type="AlphaFoldDB" id="A0A0C2E4P0"/>
<dbReference type="InterPro" id="IPR050266">
    <property type="entry name" value="AB_hydrolase_sf"/>
</dbReference>
<dbReference type="PANTHER" id="PTHR43798">
    <property type="entry name" value="MONOACYLGLYCEROL LIPASE"/>
    <property type="match status" value="1"/>
</dbReference>
<reference evidence="2 3" key="1">
    <citation type="submission" date="2015-01" db="EMBL/GenBank/DDBJ databases">
        <title>Complete genome of Pseudomonas batumici UCM B-321 producer of the batumin antibiotic with strong antistaphilococcal and potential anticancer activity.</title>
        <authorList>
            <person name="Klochko V.V."/>
            <person name="Zelena L.B."/>
            <person name="Elena K.A."/>
            <person name="Reva O.N."/>
        </authorList>
    </citation>
    <scope>NUCLEOTIDE SEQUENCE [LARGE SCALE GENOMIC DNA]</scope>
    <source>
        <strain evidence="2 3">UCM B-321</strain>
    </source>
</reference>
<dbReference type="GO" id="GO:0016787">
    <property type="term" value="F:hydrolase activity"/>
    <property type="evidence" value="ECO:0007669"/>
    <property type="project" value="UniProtKB-KW"/>
</dbReference>
<dbReference type="Proteomes" id="UP000031535">
    <property type="component" value="Unassembled WGS sequence"/>
</dbReference>
<dbReference type="EMBL" id="JXDG01000070">
    <property type="protein sequence ID" value="KIH80779.1"/>
    <property type="molecule type" value="Genomic_DNA"/>
</dbReference>
<sequence>MPFVTIDGQPLHFLDQGVGEVVVLGSSYLWDSGMWAPQIAALSQHYRVIVPELWGHGQSGPLPDTTHGLDDLANQVLALLDHLEIQRFSLVGLSVGGMWGARLALAAPERVRGLVLMDTYAGEEPAPTRQYYFSMLKMIEDAGSVPPPLLDAIVPIFFKPGIDPQLPFYQAFRASLATWSSERLRDSVVPLGRLIFGRDDRLAALSALDAGSTLVMGGEQDKPRPPSEAWEMAELIGCDYIGIPDAGHISSIENPTFVNDALLTFLSELPV</sequence>
<accession>A0A0C2E4P0</accession>
<organism evidence="2 3">
    <name type="scientific">Pseudomonas batumici</name>
    <dbReference type="NCBI Taxonomy" id="226910"/>
    <lineage>
        <taxon>Bacteria</taxon>
        <taxon>Pseudomonadati</taxon>
        <taxon>Pseudomonadota</taxon>
        <taxon>Gammaproteobacteria</taxon>
        <taxon>Pseudomonadales</taxon>
        <taxon>Pseudomonadaceae</taxon>
        <taxon>Pseudomonas</taxon>
    </lineage>
</organism>
<dbReference type="OrthoDB" id="9779853at2"/>
<dbReference type="Gene3D" id="3.40.50.1820">
    <property type="entry name" value="alpha/beta hydrolase"/>
    <property type="match status" value="1"/>
</dbReference>
<keyword evidence="3" id="KW-1185">Reference proteome</keyword>
<dbReference type="InterPro" id="IPR000639">
    <property type="entry name" value="Epox_hydrolase-like"/>
</dbReference>
<dbReference type="PATRIC" id="fig|226910.6.peg.5492"/>
<dbReference type="STRING" id="226910.UCMB321_5504"/>
<feature type="domain" description="AB hydrolase-1" evidence="1">
    <location>
        <begin position="31"/>
        <end position="255"/>
    </location>
</feature>
<comment type="caution">
    <text evidence="2">The sequence shown here is derived from an EMBL/GenBank/DDBJ whole genome shotgun (WGS) entry which is preliminary data.</text>
</comment>
<protein>
    <submittedName>
        <fullName evidence="2">Beta-ketoadipate enol-lactone hydrolase</fullName>
    </submittedName>
</protein>
<dbReference type="Pfam" id="PF00561">
    <property type="entry name" value="Abhydrolase_1"/>
    <property type="match status" value="1"/>
</dbReference>
<name>A0A0C2E4P0_9PSED</name>
<dbReference type="InterPro" id="IPR029058">
    <property type="entry name" value="AB_hydrolase_fold"/>
</dbReference>
<dbReference type="PANTHER" id="PTHR43798:SF29">
    <property type="entry name" value="AB HYDROLASE-1 DOMAIN-CONTAINING PROTEIN"/>
    <property type="match status" value="1"/>
</dbReference>
<dbReference type="PRINTS" id="PR00111">
    <property type="entry name" value="ABHYDROLASE"/>
</dbReference>
<dbReference type="PRINTS" id="PR00412">
    <property type="entry name" value="EPOXHYDRLASE"/>
</dbReference>
<dbReference type="RefSeq" id="WP_040071840.1">
    <property type="nucleotide sequence ID" value="NZ_JXDG01000070.1"/>
</dbReference>
<gene>
    <name evidence="2" type="ORF">UCMB321_5504</name>
</gene>
<dbReference type="InterPro" id="IPR000073">
    <property type="entry name" value="AB_hydrolase_1"/>
</dbReference>
<proteinExistence type="predicted"/>
<evidence type="ECO:0000313" key="3">
    <source>
        <dbReference type="Proteomes" id="UP000031535"/>
    </source>
</evidence>
<evidence type="ECO:0000313" key="2">
    <source>
        <dbReference type="EMBL" id="KIH80779.1"/>
    </source>
</evidence>
<evidence type="ECO:0000259" key="1">
    <source>
        <dbReference type="Pfam" id="PF00561"/>
    </source>
</evidence>